<dbReference type="AlphaFoldDB" id="A0A9X2T292"/>
<keyword evidence="3" id="KW-1185">Reference proteome</keyword>
<dbReference type="GO" id="GO:0006749">
    <property type="term" value="P:glutathione metabolic process"/>
    <property type="evidence" value="ECO:0007669"/>
    <property type="project" value="TreeGrafter"/>
</dbReference>
<proteinExistence type="predicted"/>
<dbReference type="GO" id="GO:0017168">
    <property type="term" value="F:5-oxoprolinase (ATP-hydrolyzing) activity"/>
    <property type="evidence" value="ECO:0007669"/>
    <property type="project" value="TreeGrafter"/>
</dbReference>
<dbReference type="RefSeq" id="WP_258733118.1">
    <property type="nucleotide sequence ID" value="NZ_JANTHZ010000005.1"/>
</dbReference>
<evidence type="ECO:0000313" key="3">
    <source>
        <dbReference type="Proteomes" id="UP001151088"/>
    </source>
</evidence>
<dbReference type="PANTHER" id="PTHR11365:SF23">
    <property type="entry name" value="HYPOTHETICAL 5-OXOPROLINASE (EUROFUNG)-RELATED"/>
    <property type="match status" value="1"/>
</dbReference>
<protein>
    <submittedName>
        <fullName evidence="2">Hydantoinase B/oxoprolinase family protein</fullName>
    </submittedName>
</protein>
<dbReference type="InterPro" id="IPR045079">
    <property type="entry name" value="Oxoprolinase-like"/>
</dbReference>
<name>A0A9X2T292_9HYPH</name>
<gene>
    <name evidence="2" type="ORF">NVS89_12650</name>
</gene>
<comment type="caution">
    <text evidence="2">The sequence shown here is derived from an EMBL/GenBank/DDBJ whole genome shotgun (WGS) entry which is preliminary data.</text>
</comment>
<evidence type="ECO:0000259" key="1">
    <source>
        <dbReference type="Pfam" id="PF02538"/>
    </source>
</evidence>
<dbReference type="Pfam" id="PF02538">
    <property type="entry name" value="Hydantoinase_B"/>
    <property type="match status" value="1"/>
</dbReference>
<feature type="domain" description="Hydantoinase B/oxoprolinase" evidence="1">
    <location>
        <begin position="16"/>
        <end position="544"/>
    </location>
</feature>
<evidence type="ECO:0000313" key="2">
    <source>
        <dbReference type="EMBL" id="MCS0495950.1"/>
    </source>
</evidence>
<accession>A0A9X2T292</accession>
<dbReference type="EMBL" id="JANTHZ010000005">
    <property type="protein sequence ID" value="MCS0495950.1"/>
    <property type="molecule type" value="Genomic_DNA"/>
</dbReference>
<sequence length="592" mass="63194">MNVQTQTHTAPLASGVKLAIMQKRFDGVTRKMANTLLRTARSGVINTARDFSCALVTADCELLTAADSYPIHVIGGADLMARAMLDIHPDLKRGDAFLHNSPYHGNSHAADHTILVPVFDDDDVHRFTVVAKAHQADCGNSLPTTYMGNARDVYEEGALIFPAVKVQSDYTDNRDIINMCMMRIRVPEQWRGDYLAMLGAARIGEREIMRMGAELGWEALSEHARQWFDMTERQMVEIISTIASGSARGTCTHDPLPGTPAGGIPANADVTVDAANGMITVDLTDNIDCLPVGVNLSHACARTAALVGVLNSLPRPVTPNAGSLRRIEVKLRENCCVGIPRHPHSTSVATTNLGDRVSNAVQLAMAAIDPKVGMAEGGAALPPAAGVISGHDPRNGHAFVNEVILAAGGGPGTPVEDGWLSLFCMGNAGMPFYDSVEIDEMLHPMMIETRKILTDSEGAGAHRGAPGIVTAFRPIDCDFELGFCSDGTVNPSLGTRGGGDARPARQYLESDAGEITEMTTSEHVHVRRDQRVVSMTNGGGGYGDALTRDPHRVARDVEEGWISPARARDVYRVALTPDGVVDEAATAALRAG</sequence>
<dbReference type="Proteomes" id="UP001151088">
    <property type="component" value="Unassembled WGS sequence"/>
</dbReference>
<reference evidence="2" key="1">
    <citation type="submission" date="2022-08" db="EMBL/GenBank/DDBJ databases">
        <authorList>
            <person name="Li F."/>
        </authorList>
    </citation>
    <scope>NUCLEOTIDE SEQUENCE</scope>
    <source>
        <strain evidence="2">MQZ15Z-1</strain>
    </source>
</reference>
<dbReference type="InterPro" id="IPR003692">
    <property type="entry name" value="Hydantoinase_B"/>
</dbReference>
<dbReference type="PANTHER" id="PTHR11365">
    <property type="entry name" value="5-OXOPROLINASE RELATED"/>
    <property type="match status" value="1"/>
</dbReference>
<organism evidence="2 3">
    <name type="scientific">Ancylobacter mangrovi</name>
    <dbReference type="NCBI Taxonomy" id="2972472"/>
    <lineage>
        <taxon>Bacteria</taxon>
        <taxon>Pseudomonadati</taxon>
        <taxon>Pseudomonadota</taxon>
        <taxon>Alphaproteobacteria</taxon>
        <taxon>Hyphomicrobiales</taxon>
        <taxon>Xanthobacteraceae</taxon>
        <taxon>Ancylobacter</taxon>
    </lineage>
</organism>
<dbReference type="GO" id="GO:0005829">
    <property type="term" value="C:cytosol"/>
    <property type="evidence" value="ECO:0007669"/>
    <property type="project" value="TreeGrafter"/>
</dbReference>